<name>A0ABP3QXR1_9BACI</name>
<dbReference type="Proteomes" id="UP001500866">
    <property type="component" value="Unassembled WGS sequence"/>
</dbReference>
<protein>
    <recommendedName>
        <fullName evidence="3">DUF1428 family protein</fullName>
    </recommendedName>
</protein>
<dbReference type="InterPro" id="IPR011008">
    <property type="entry name" value="Dimeric_a/b-barrel"/>
</dbReference>
<evidence type="ECO:0000313" key="1">
    <source>
        <dbReference type="EMBL" id="GAA0598134.1"/>
    </source>
</evidence>
<dbReference type="SUPFAM" id="SSF54909">
    <property type="entry name" value="Dimeric alpha+beta barrel"/>
    <property type="match status" value="1"/>
</dbReference>
<organism evidence="1 2">
    <name type="scientific">Virgibacillus siamensis</name>
    <dbReference type="NCBI Taxonomy" id="480071"/>
    <lineage>
        <taxon>Bacteria</taxon>
        <taxon>Bacillati</taxon>
        <taxon>Bacillota</taxon>
        <taxon>Bacilli</taxon>
        <taxon>Bacillales</taxon>
        <taxon>Bacillaceae</taxon>
        <taxon>Virgibacillus</taxon>
    </lineage>
</organism>
<dbReference type="EMBL" id="BAAADS010000009">
    <property type="protein sequence ID" value="GAA0598134.1"/>
    <property type="molecule type" value="Genomic_DNA"/>
</dbReference>
<reference evidence="2" key="1">
    <citation type="journal article" date="2019" name="Int. J. Syst. Evol. Microbiol.">
        <title>The Global Catalogue of Microorganisms (GCM) 10K type strain sequencing project: providing services to taxonomists for standard genome sequencing and annotation.</title>
        <authorList>
            <consortium name="The Broad Institute Genomics Platform"/>
            <consortium name="The Broad Institute Genome Sequencing Center for Infectious Disease"/>
            <person name="Wu L."/>
            <person name="Ma J."/>
        </authorList>
    </citation>
    <scope>NUCLEOTIDE SEQUENCE [LARGE SCALE GENOMIC DNA]</scope>
    <source>
        <strain evidence="2">JCM 15395</strain>
    </source>
</reference>
<evidence type="ECO:0008006" key="3">
    <source>
        <dbReference type="Google" id="ProtNLM"/>
    </source>
</evidence>
<dbReference type="Pfam" id="PF07237">
    <property type="entry name" value="DUF1428"/>
    <property type="match status" value="1"/>
</dbReference>
<dbReference type="Gene3D" id="3.30.70.100">
    <property type="match status" value="1"/>
</dbReference>
<dbReference type="InterPro" id="IPR009874">
    <property type="entry name" value="DUF1428"/>
</dbReference>
<evidence type="ECO:0000313" key="2">
    <source>
        <dbReference type="Proteomes" id="UP001500866"/>
    </source>
</evidence>
<gene>
    <name evidence="1" type="ORF">GCM10009001_12830</name>
</gene>
<sequence length="117" mass="13557">MYTVIYLYRVKQEKIQKFIDINEKASEIYLSSGALEDMTYLADDLDGNHGCMGLFDVIDVADDESVIFGQSVFRNRSHYDEVMEQIDNDSEVKQLFDEMRDTIDMSRVITSTFSTEL</sequence>
<accession>A0ABP3QXR1</accession>
<comment type="caution">
    <text evidence="1">The sequence shown here is derived from an EMBL/GenBank/DDBJ whole genome shotgun (WGS) entry which is preliminary data.</text>
</comment>
<proteinExistence type="predicted"/>
<dbReference type="RefSeq" id="WP_343811379.1">
    <property type="nucleotide sequence ID" value="NZ_BAAADS010000009.1"/>
</dbReference>
<keyword evidence="2" id="KW-1185">Reference proteome</keyword>